<evidence type="ECO:0000313" key="2">
    <source>
        <dbReference type="EMBL" id="MQY08508.1"/>
    </source>
</evidence>
<evidence type="ECO:0000313" key="3">
    <source>
        <dbReference type="Proteomes" id="UP000487268"/>
    </source>
</evidence>
<dbReference type="RefSeq" id="WP_153539620.1">
    <property type="nucleotide sequence ID" value="NZ_WEGH01000005.1"/>
</dbReference>
<feature type="compositionally biased region" description="Gly residues" evidence="1">
    <location>
        <begin position="29"/>
        <end position="39"/>
    </location>
</feature>
<keyword evidence="3" id="KW-1185">Reference proteome</keyword>
<evidence type="ECO:0000256" key="1">
    <source>
        <dbReference type="SAM" id="MobiDB-lite"/>
    </source>
</evidence>
<feature type="compositionally biased region" description="Low complexity" evidence="1">
    <location>
        <begin position="11"/>
        <end position="21"/>
    </location>
</feature>
<protein>
    <submittedName>
        <fullName evidence="2">Uncharacterized protein</fullName>
    </submittedName>
</protein>
<proteinExistence type="predicted"/>
<dbReference type="EMBL" id="WEGH01000005">
    <property type="protein sequence ID" value="MQY08508.1"/>
    <property type="molecule type" value="Genomic_DNA"/>
</dbReference>
<feature type="region of interest" description="Disordered" evidence="1">
    <location>
        <begin position="1"/>
        <end position="79"/>
    </location>
</feature>
<dbReference type="Proteomes" id="UP000487268">
    <property type="component" value="Unassembled WGS sequence"/>
</dbReference>
<accession>A0A7K0C519</accession>
<dbReference type="AlphaFoldDB" id="A0A7K0C519"/>
<sequence length="79" mass="7837">MSDMTGARRSAAGAAAPVPGEEAVRRFAGGHGPRAGRGAGIDDAGTPRAFTGPRRDLTGIDAAGGAVRPAVSMHRGDPD</sequence>
<organism evidence="2 3">
    <name type="scientific">Actinomadura macrotermitis</name>
    <dbReference type="NCBI Taxonomy" id="2585200"/>
    <lineage>
        <taxon>Bacteria</taxon>
        <taxon>Bacillati</taxon>
        <taxon>Actinomycetota</taxon>
        <taxon>Actinomycetes</taxon>
        <taxon>Streptosporangiales</taxon>
        <taxon>Thermomonosporaceae</taxon>
        <taxon>Actinomadura</taxon>
    </lineage>
</organism>
<name>A0A7K0C519_9ACTN</name>
<reference evidence="2 3" key="1">
    <citation type="submission" date="2019-10" db="EMBL/GenBank/DDBJ databases">
        <title>Actinomadura rubteroloni sp. nov. and Actinomadura macrotermitis sp. nov., isolated from the gut of fungus growing-termite Macrotermes natalensis.</title>
        <authorList>
            <person name="Benndorf R."/>
            <person name="Martin K."/>
            <person name="Kuefner M."/>
            <person name="De Beer W."/>
            <person name="Kaster A.-K."/>
            <person name="Vollmers J."/>
            <person name="Poulsen M."/>
            <person name="Beemelmanns C."/>
        </authorList>
    </citation>
    <scope>NUCLEOTIDE SEQUENCE [LARGE SCALE GENOMIC DNA]</scope>
    <source>
        <strain evidence="2 3">RB68</strain>
    </source>
</reference>
<gene>
    <name evidence="2" type="ORF">ACRB68_66170</name>
</gene>
<comment type="caution">
    <text evidence="2">The sequence shown here is derived from an EMBL/GenBank/DDBJ whole genome shotgun (WGS) entry which is preliminary data.</text>
</comment>